<evidence type="ECO:0000256" key="8">
    <source>
        <dbReference type="ARBA" id="ARBA00023239"/>
    </source>
</evidence>
<evidence type="ECO:0000313" key="11">
    <source>
        <dbReference type="EMBL" id="SIO96582.1"/>
    </source>
</evidence>
<dbReference type="PIRSF" id="PIRSF001332">
    <property type="entry name" value="Acetolac_decarb"/>
    <property type="match status" value="1"/>
</dbReference>
<keyword evidence="6 9" id="KW-0210">Decarboxylase</keyword>
<comment type="catalytic activity">
    <reaction evidence="1 9">
        <text>(2S)-2-acetolactate + H(+) = (R)-acetoin + CO2</text>
        <dbReference type="Rhea" id="RHEA:21580"/>
        <dbReference type="ChEBI" id="CHEBI:15378"/>
        <dbReference type="ChEBI" id="CHEBI:15686"/>
        <dbReference type="ChEBI" id="CHEBI:16526"/>
        <dbReference type="ChEBI" id="CHEBI:58476"/>
        <dbReference type="EC" id="4.1.1.5"/>
    </reaction>
</comment>
<keyword evidence="7 9" id="KW-0005">Acetoin biosynthesis</keyword>
<dbReference type="NCBIfam" id="TIGR01252">
    <property type="entry name" value="acetolac_decarb"/>
    <property type="match status" value="1"/>
</dbReference>
<proteinExistence type="inferred from homology"/>
<reference evidence="10" key="2">
    <citation type="submission" date="2019-11" db="EMBL/GenBank/DDBJ databases">
        <authorList>
            <person name="January G."/>
            <person name="Bunk B."/>
        </authorList>
    </citation>
    <scope>NUCLEOTIDE SEQUENCE</scope>
    <source>
        <strain evidence="10">3.6</strain>
    </source>
</reference>
<organism evidence="11 12">
    <name type="scientific">Vibrio spartinae</name>
    <dbReference type="NCBI Taxonomy" id="1918945"/>
    <lineage>
        <taxon>Bacteria</taxon>
        <taxon>Pseudomonadati</taxon>
        <taxon>Pseudomonadota</taxon>
        <taxon>Gammaproteobacteria</taxon>
        <taxon>Vibrionales</taxon>
        <taxon>Vibrionaceae</taxon>
        <taxon>Vibrio</taxon>
    </lineage>
</organism>
<dbReference type="InterPro" id="IPR005128">
    <property type="entry name" value="Acetolactate_a_deCO2ase"/>
</dbReference>
<comment type="similarity">
    <text evidence="3 9">Belongs to the alpha-acetolactate decarboxylase family.</text>
</comment>
<evidence type="ECO:0000256" key="4">
    <source>
        <dbReference type="ARBA" id="ARBA00013204"/>
    </source>
</evidence>
<dbReference type="Proteomes" id="UP000184774">
    <property type="component" value="Unassembled WGS sequence"/>
</dbReference>
<reference evidence="11 12" key="1">
    <citation type="submission" date="2016-12" db="EMBL/GenBank/DDBJ databases">
        <authorList>
            <person name="Song W.-J."/>
            <person name="Kurnit D.M."/>
        </authorList>
    </citation>
    <scope>NUCLEOTIDE SEQUENCE [LARGE SCALE GENOMIC DNA]</scope>
    <source>
        <strain evidence="11 12">CECT 9026</strain>
    </source>
</reference>
<keyword evidence="13" id="KW-1185">Reference proteome</keyword>
<dbReference type="EMBL" id="FSSB01000033">
    <property type="protein sequence ID" value="SIO96582.1"/>
    <property type="molecule type" value="Genomic_DNA"/>
</dbReference>
<comment type="pathway">
    <text evidence="2 9">Polyol metabolism; (R,R)-butane-2,3-diol biosynthesis; (R,R)-butane-2,3-diol from pyruvate: step 2/3.</text>
</comment>
<evidence type="ECO:0000313" key="10">
    <source>
        <dbReference type="EMBL" id="QMV13778.1"/>
    </source>
</evidence>
<name>A0A1N6MAV6_9VIBR</name>
<dbReference type="EMBL" id="CP046268">
    <property type="protein sequence ID" value="QMV13778.1"/>
    <property type="molecule type" value="Genomic_DNA"/>
</dbReference>
<evidence type="ECO:0000313" key="12">
    <source>
        <dbReference type="Proteomes" id="UP000184774"/>
    </source>
</evidence>
<gene>
    <name evidence="11" type="primary">alsD</name>
    <name evidence="11" type="ORF">VSP9026_04385</name>
    <name evidence="10" type="ORF">Vspart_01020</name>
</gene>
<evidence type="ECO:0000256" key="3">
    <source>
        <dbReference type="ARBA" id="ARBA00007106"/>
    </source>
</evidence>
<dbReference type="CDD" id="cd17299">
    <property type="entry name" value="acetolactate_decarboxylase"/>
    <property type="match status" value="1"/>
</dbReference>
<dbReference type="Gene3D" id="3.30.1330.80">
    <property type="entry name" value="Hypothetical protein, similar to alpha- acetolactate decarboxylase, domain 2"/>
    <property type="match status" value="2"/>
</dbReference>
<reference evidence="10 13" key="3">
    <citation type="journal article" date="2020" name="J. Nat. Prod.">
        <title>Genomics-Metabolomics Profiling Disclosed Marine Vibrio spartinae 3.6 as a Producer of a New Branched Side Chain Prodigiosin.</title>
        <authorList>
            <person name="Vitale G.A."/>
            <person name="Sciarretta M."/>
            <person name="Palma Esposito F."/>
            <person name="January G.G."/>
            <person name="Giaccio M."/>
            <person name="Bunk B."/>
            <person name="Sproer C."/>
            <person name="Bajerski F."/>
            <person name="Power D."/>
            <person name="Festa C."/>
            <person name="Monti M.C."/>
            <person name="D'Auria M.V."/>
            <person name="de Pascale D."/>
        </authorList>
    </citation>
    <scope>NUCLEOTIDE SEQUENCE [LARGE SCALE GENOMIC DNA]</scope>
    <source>
        <strain evidence="10 13">3.6</strain>
    </source>
</reference>
<evidence type="ECO:0000256" key="7">
    <source>
        <dbReference type="ARBA" id="ARBA00023061"/>
    </source>
</evidence>
<dbReference type="EC" id="4.1.1.5" evidence="4 9"/>
<protein>
    <recommendedName>
        <fullName evidence="5 9">Alpha-acetolactate decarboxylase</fullName>
        <ecNumber evidence="4 9">4.1.1.5</ecNumber>
    </recommendedName>
</protein>
<evidence type="ECO:0000256" key="6">
    <source>
        <dbReference type="ARBA" id="ARBA00022793"/>
    </source>
</evidence>
<evidence type="ECO:0000256" key="5">
    <source>
        <dbReference type="ARBA" id="ARBA00020164"/>
    </source>
</evidence>
<keyword evidence="8 9" id="KW-0456">Lyase</keyword>
<dbReference type="Pfam" id="PF03306">
    <property type="entry name" value="AAL_decarboxy"/>
    <property type="match status" value="1"/>
</dbReference>
<evidence type="ECO:0000313" key="13">
    <source>
        <dbReference type="Proteomes" id="UP000515264"/>
    </source>
</evidence>
<dbReference type="PANTHER" id="PTHR35524:SF1">
    <property type="entry name" value="ALPHA-ACETOLACTATE DECARBOXYLASE"/>
    <property type="match status" value="1"/>
</dbReference>
<sequence length="261" mass="29309">MRGFYTPQCDCSLDIAKEFTEYHHVTNDGEIFQTSLMSALIAGVYEGSTTVEQLLEHGDFGLGTFNQLDGELIAFDKNVFQLKSDGSANPADMTQKTPFAVMTFFKASVELPLTSRMSREAVHQLIDDMIPSDNVFCALRIDGIFDFVRTRTVPKQTRPYRPMLEVVKEQPTFRFTQRKGVIAGFRSPKYTTGINVPGYHEHFITDDYQGGGHIQDYRISSGFLQIGKVSRLVIDTPASTEFLKANLAPEDIRTAIDKAEK</sequence>
<accession>A0A1N6MAV6</accession>
<dbReference type="UniPathway" id="UPA00626">
    <property type="reaction ID" value="UER00678"/>
</dbReference>
<evidence type="ECO:0000256" key="1">
    <source>
        <dbReference type="ARBA" id="ARBA00001784"/>
    </source>
</evidence>
<evidence type="ECO:0000256" key="9">
    <source>
        <dbReference type="PIRNR" id="PIRNR001332"/>
    </source>
</evidence>
<dbReference type="Proteomes" id="UP000515264">
    <property type="component" value="Chromosome 1"/>
</dbReference>
<dbReference type="AlphaFoldDB" id="A0A1N6MAV6"/>
<dbReference type="SUPFAM" id="SSF117856">
    <property type="entry name" value="AF0104/ALDC/Ptd012-like"/>
    <property type="match status" value="1"/>
</dbReference>
<dbReference type="RefSeq" id="WP_074375009.1">
    <property type="nucleotide sequence ID" value="NZ_AP024907.1"/>
</dbReference>
<dbReference type="GO" id="GO:0045151">
    <property type="term" value="P:acetoin biosynthetic process"/>
    <property type="evidence" value="ECO:0007669"/>
    <property type="project" value="UniProtKB-UniRule"/>
</dbReference>
<dbReference type="GO" id="GO:0047605">
    <property type="term" value="F:acetolactate decarboxylase activity"/>
    <property type="evidence" value="ECO:0007669"/>
    <property type="project" value="UniProtKB-UniRule"/>
</dbReference>
<evidence type="ECO:0000256" key="2">
    <source>
        <dbReference type="ARBA" id="ARBA00005170"/>
    </source>
</evidence>
<dbReference type="PANTHER" id="PTHR35524">
    <property type="entry name" value="ALPHA-ACETOLACTATE DECARBOXYLASE"/>
    <property type="match status" value="1"/>
</dbReference>